<dbReference type="InterPro" id="IPR015050">
    <property type="entry name" value="BofC_C"/>
</dbReference>
<sequence>MKYLIGLNIFLVLAILIYNGQFNQESTESDENDVILVSNLETETSPYPNDLATIEIVLQSQYLDGRMDTKTYTETITAMEDFWYAYESYQLIDQRVGQMVFREYIDDISPYLKEVGYFGLADNQLVIYEGEPQYNQNIETVFDLDINMLSEAEQKQLEKGIKIDSKSTYQEVIDVFRHQIPSKQVHGEPE</sequence>
<keyword evidence="4" id="KW-1185">Reference proteome</keyword>
<reference evidence="3 4" key="1">
    <citation type="submission" date="2011-01" db="EMBL/GenBank/DDBJ databases">
        <title>Whole genome sequence of Amphibacillus xylinus NBRC 15112.</title>
        <authorList>
            <person name="Nakazawa H."/>
            <person name="Katano Y."/>
            <person name="Nakamura S."/>
            <person name="Sasagawa M."/>
            <person name="Fukada J."/>
            <person name="Arai T."/>
            <person name="Sasakura N."/>
            <person name="Mochizuki D."/>
            <person name="Hosoyama A."/>
            <person name="Harada K."/>
            <person name="Horikawa H."/>
            <person name="Kato Y."/>
            <person name="Harada T."/>
            <person name="Sasaki K."/>
            <person name="Sekiguchi M."/>
            <person name="Hodoyama M."/>
            <person name="Nishiko R."/>
            <person name="Narita H."/>
            <person name="Hanamaki A."/>
            <person name="Hata C."/>
            <person name="Konno Y."/>
            <person name="Niimura Y."/>
            <person name="Yamazaki S."/>
            <person name="Fujita N."/>
        </authorList>
    </citation>
    <scope>NUCLEOTIDE SEQUENCE [LARGE SCALE GENOMIC DNA]</scope>
    <source>
        <strain evidence="4">ATCC 51415 / DSM 6626 / JCM 7361 / LMG 17667 / NBRC 15112 / Ep01</strain>
    </source>
</reference>
<evidence type="ECO:0000259" key="1">
    <source>
        <dbReference type="Pfam" id="PF08955"/>
    </source>
</evidence>
<evidence type="ECO:0000259" key="2">
    <source>
        <dbReference type="Pfam" id="PF08977"/>
    </source>
</evidence>
<dbReference type="EMBL" id="AP012050">
    <property type="protein sequence ID" value="BAM47166.1"/>
    <property type="molecule type" value="Genomic_DNA"/>
</dbReference>
<feature type="domain" description="Bypass-of-forespore C N-terminal" evidence="2">
    <location>
        <begin position="54"/>
        <end position="103"/>
    </location>
</feature>
<accession>K0J3M6</accession>
<name>K0J3M6_AMPXN</name>
<proteinExistence type="predicted"/>
<dbReference type="Pfam" id="PF08955">
    <property type="entry name" value="BofC_C"/>
    <property type="match status" value="1"/>
</dbReference>
<dbReference type="AlphaFoldDB" id="K0J3M6"/>
<gene>
    <name evidence="3" type="primary">bofC</name>
    <name evidence="3" type="ordered locus">AXY_10340</name>
</gene>
<dbReference type="HOGENOM" id="CLU_115308_0_1_9"/>
<dbReference type="Pfam" id="PF08977">
    <property type="entry name" value="BOFC_N"/>
    <property type="match status" value="1"/>
</dbReference>
<organism evidence="3 4">
    <name type="scientific">Amphibacillus xylanus (strain ATCC 51415 / DSM 6626 / JCM 7361 / LMG 17667 / NBRC 15112 / Ep01)</name>
    <dbReference type="NCBI Taxonomy" id="698758"/>
    <lineage>
        <taxon>Bacteria</taxon>
        <taxon>Bacillati</taxon>
        <taxon>Bacillota</taxon>
        <taxon>Bacilli</taxon>
        <taxon>Bacillales</taxon>
        <taxon>Bacillaceae</taxon>
        <taxon>Amphibacillus</taxon>
    </lineage>
</organism>
<dbReference type="InterPro" id="IPR015071">
    <property type="entry name" value="BOFC_N"/>
</dbReference>
<dbReference type="InterPro" id="IPR038118">
    <property type="entry name" value="BOFC_N_sf"/>
</dbReference>
<dbReference type="Proteomes" id="UP000006294">
    <property type="component" value="Chromosome"/>
</dbReference>
<dbReference type="STRING" id="698758.AXY_10340"/>
<evidence type="ECO:0000313" key="3">
    <source>
        <dbReference type="EMBL" id="BAM47166.1"/>
    </source>
</evidence>
<dbReference type="KEGG" id="axl:AXY_10340"/>
<evidence type="ECO:0000313" key="4">
    <source>
        <dbReference type="Proteomes" id="UP000006294"/>
    </source>
</evidence>
<protein>
    <submittedName>
        <fullName evidence="3">Bypass-of-forespore protein C</fullName>
    </submittedName>
</protein>
<dbReference type="eggNOG" id="ENOG5032U7R">
    <property type="taxonomic scope" value="Bacteria"/>
</dbReference>
<dbReference type="OrthoDB" id="2678751at2"/>
<feature type="domain" description="Bypass of forespore C C-terminal" evidence="1">
    <location>
        <begin position="106"/>
        <end position="177"/>
    </location>
</feature>
<dbReference type="InterPro" id="IPR038117">
    <property type="entry name" value="BofC_C_sf"/>
</dbReference>
<dbReference type="Gene3D" id="3.30.70.1740">
    <property type="entry name" value="Bypass-of-forespore C, C-terminal domain"/>
    <property type="match status" value="1"/>
</dbReference>
<dbReference type="Gene3D" id="3.10.20.420">
    <property type="entry name" value="Bypass-of-forespore C, N-terminal domain"/>
    <property type="match status" value="1"/>
</dbReference>